<dbReference type="InterPro" id="IPR011006">
    <property type="entry name" value="CheY-like_superfamily"/>
</dbReference>
<dbReference type="PANTHER" id="PTHR43214:SF42">
    <property type="entry name" value="TRANSCRIPTIONAL REGULATORY PROTEIN DESR"/>
    <property type="match status" value="1"/>
</dbReference>
<dbReference type="Proteomes" id="UP000023703">
    <property type="component" value="Chromosome"/>
</dbReference>
<dbReference type="HOGENOM" id="CLU_000445_90_10_11"/>
<dbReference type="SUPFAM" id="SSF46894">
    <property type="entry name" value="C-terminal effector domain of the bipartite response regulators"/>
    <property type="match status" value="1"/>
</dbReference>
<feature type="modified residue" description="4-aspartylphosphate" evidence="3">
    <location>
        <position position="59"/>
    </location>
</feature>
<dbReference type="SUPFAM" id="SSF52172">
    <property type="entry name" value="CheY-like"/>
    <property type="match status" value="1"/>
</dbReference>
<dbReference type="AlphaFoldDB" id="X5DKS1"/>
<dbReference type="InterPro" id="IPR000792">
    <property type="entry name" value="Tscrpt_reg_LuxR_C"/>
</dbReference>
<dbReference type="InterPro" id="IPR058245">
    <property type="entry name" value="NreC/VraR/RcsB-like_REC"/>
</dbReference>
<feature type="domain" description="Response regulatory" evidence="5">
    <location>
        <begin position="8"/>
        <end position="124"/>
    </location>
</feature>
<dbReference type="InterPro" id="IPR001789">
    <property type="entry name" value="Sig_transdc_resp-reg_receiver"/>
</dbReference>
<evidence type="ECO:0000259" key="4">
    <source>
        <dbReference type="PROSITE" id="PS50043"/>
    </source>
</evidence>
<evidence type="ECO:0000256" key="3">
    <source>
        <dbReference type="PROSITE-ProRule" id="PRU00169"/>
    </source>
</evidence>
<evidence type="ECO:0000259" key="5">
    <source>
        <dbReference type="PROSITE" id="PS50110"/>
    </source>
</evidence>
<feature type="domain" description="HTH luxR-type" evidence="4">
    <location>
        <begin position="138"/>
        <end position="203"/>
    </location>
</feature>
<dbReference type="Pfam" id="PF00196">
    <property type="entry name" value="GerE"/>
    <property type="match status" value="1"/>
</dbReference>
<dbReference type="EMBL" id="CP006842">
    <property type="protein sequence ID" value="AHW63708.1"/>
    <property type="molecule type" value="Genomic_DNA"/>
</dbReference>
<dbReference type="Gene3D" id="3.40.50.2300">
    <property type="match status" value="1"/>
</dbReference>
<keyword evidence="7" id="KW-1185">Reference proteome</keyword>
<dbReference type="STRING" id="1404245.CGLY_06300"/>
<dbReference type="SMART" id="SM00448">
    <property type="entry name" value="REC"/>
    <property type="match status" value="1"/>
</dbReference>
<dbReference type="PRINTS" id="PR00038">
    <property type="entry name" value="HTHLUXR"/>
</dbReference>
<proteinExistence type="predicted"/>
<protein>
    <submittedName>
        <fullName evidence="6">Transcriptional regulator, LuxR-family</fullName>
    </submittedName>
</protein>
<dbReference type="Pfam" id="PF00072">
    <property type="entry name" value="Response_reg"/>
    <property type="match status" value="1"/>
</dbReference>
<gene>
    <name evidence="6" type="ORF">CGLY_06300</name>
</gene>
<dbReference type="PROSITE" id="PS50043">
    <property type="entry name" value="HTH_LUXR_2"/>
    <property type="match status" value="1"/>
</dbReference>
<accession>X5DKS1</accession>
<keyword evidence="1 3" id="KW-0597">Phosphoprotein</keyword>
<dbReference type="KEGG" id="cgy:CGLY_06300"/>
<reference evidence="6 7" key="1">
    <citation type="journal article" date="2015" name="Int. J. Syst. Evol. Microbiol.">
        <title>Revisiting Corynebacterium glyciniphilum (ex Kubota et al., 1972) sp. nov., nom. rev., isolated from putrefied banana.</title>
        <authorList>
            <person name="Al-Dilaimi A."/>
            <person name="Bednarz H."/>
            <person name="Lomker A."/>
            <person name="Niehaus K."/>
            <person name="Kalinowski J."/>
            <person name="Ruckert C."/>
        </authorList>
    </citation>
    <scope>NUCLEOTIDE SEQUENCE [LARGE SCALE GENOMIC DNA]</scope>
    <source>
        <strain evidence="6">AJ 3170</strain>
    </source>
</reference>
<evidence type="ECO:0000256" key="1">
    <source>
        <dbReference type="ARBA" id="ARBA00022553"/>
    </source>
</evidence>
<name>X5DKS1_9CORY</name>
<dbReference type="SMART" id="SM00421">
    <property type="entry name" value="HTH_LUXR"/>
    <property type="match status" value="1"/>
</dbReference>
<dbReference type="CDD" id="cd17535">
    <property type="entry name" value="REC_NarL-like"/>
    <property type="match status" value="1"/>
</dbReference>
<dbReference type="GO" id="GO:0003677">
    <property type="term" value="F:DNA binding"/>
    <property type="evidence" value="ECO:0007669"/>
    <property type="project" value="UniProtKB-KW"/>
</dbReference>
<dbReference type="RefSeq" id="WP_038547523.1">
    <property type="nucleotide sequence ID" value="NZ_CP006842.1"/>
</dbReference>
<dbReference type="CDD" id="cd06170">
    <property type="entry name" value="LuxR_C_like"/>
    <property type="match status" value="1"/>
</dbReference>
<evidence type="ECO:0000313" key="7">
    <source>
        <dbReference type="Proteomes" id="UP000023703"/>
    </source>
</evidence>
<dbReference type="InterPro" id="IPR016032">
    <property type="entry name" value="Sig_transdc_resp-reg_C-effctor"/>
</dbReference>
<sequence>MTGKQPVQVMLADDERLIRTALATLLPLDGTIAISGEVSNGRSAVDEFTRRRPDVVILDLDMPGLDGLHAAIQMLQIVPGQAVLLLTRHARPGVLRTALENGIRGFLGKDADPDEITAAVLRLAKGGRVIDPSVAAKAVTDVSPLTEREKDVLRVTGDGYSVRDIAKILHLSPGTVRNYLSFAIQKTGHTTRHDAARHARNNDWL</sequence>
<dbReference type="GO" id="GO:0000160">
    <property type="term" value="P:phosphorelay signal transduction system"/>
    <property type="evidence" value="ECO:0007669"/>
    <property type="project" value="InterPro"/>
</dbReference>
<keyword evidence="2" id="KW-0238">DNA-binding</keyword>
<dbReference type="PROSITE" id="PS50110">
    <property type="entry name" value="RESPONSE_REGULATORY"/>
    <property type="match status" value="1"/>
</dbReference>
<evidence type="ECO:0000256" key="2">
    <source>
        <dbReference type="ARBA" id="ARBA00023125"/>
    </source>
</evidence>
<dbReference type="OrthoDB" id="9808843at2"/>
<evidence type="ECO:0000313" key="6">
    <source>
        <dbReference type="EMBL" id="AHW63708.1"/>
    </source>
</evidence>
<dbReference type="PANTHER" id="PTHR43214">
    <property type="entry name" value="TWO-COMPONENT RESPONSE REGULATOR"/>
    <property type="match status" value="1"/>
</dbReference>
<dbReference type="GO" id="GO:0006355">
    <property type="term" value="P:regulation of DNA-templated transcription"/>
    <property type="evidence" value="ECO:0007669"/>
    <property type="project" value="InterPro"/>
</dbReference>
<organism evidence="6 7">
    <name type="scientific">Corynebacterium glyciniphilum AJ 3170</name>
    <dbReference type="NCBI Taxonomy" id="1404245"/>
    <lineage>
        <taxon>Bacteria</taxon>
        <taxon>Bacillati</taxon>
        <taxon>Actinomycetota</taxon>
        <taxon>Actinomycetes</taxon>
        <taxon>Mycobacteriales</taxon>
        <taxon>Corynebacteriaceae</taxon>
        <taxon>Corynebacterium</taxon>
    </lineage>
</organism>
<dbReference type="eggNOG" id="COG2197">
    <property type="taxonomic scope" value="Bacteria"/>
</dbReference>
<dbReference type="InterPro" id="IPR039420">
    <property type="entry name" value="WalR-like"/>
</dbReference>